<dbReference type="GO" id="GO:0043590">
    <property type="term" value="C:bacterial nucleoid"/>
    <property type="evidence" value="ECO:0007669"/>
    <property type="project" value="TreeGrafter"/>
</dbReference>
<dbReference type="EMBL" id="WBUI01000076">
    <property type="protein sequence ID" value="KAB2927445.1"/>
    <property type="molecule type" value="Genomic_DNA"/>
</dbReference>
<comment type="similarity">
    <text evidence="2 9">Belongs to the RecN family.</text>
</comment>
<dbReference type="PROSITE" id="PS00675">
    <property type="entry name" value="SIGMA54_INTERACT_1"/>
    <property type="match status" value="1"/>
</dbReference>
<dbReference type="NCBIfam" id="TIGR00634">
    <property type="entry name" value="recN"/>
    <property type="match status" value="1"/>
</dbReference>
<evidence type="ECO:0000256" key="2">
    <source>
        <dbReference type="ARBA" id="ARBA00009441"/>
    </source>
</evidence>
<evidence type="ECO:0000259" key="11">
    <source>
        <dbReference type="Pfam" id="PF02463"/>
    </source>
</evidence>
<dbReference type="InterPro" id="IPR003395">
    <property type="entry name" value="RecF/RecN/SMC_N"/>
</dbReference>
<keyword evidence="10" id="KW-0175">Coiled coil</keyword>
<dbReference type="FunFam" id="3.40.50.300:FF:000319">
    <property type="entry name" value="DNA repair protein RecN"/>
    <property type="match status" value="1"/>
</dbReference>
<evidence type="ECO:0000256" key="1">
    <source>
        <dbReference type="ARBA" id="ARBA00003618"/>
    </source>
</evidence>
<comment type="caution">
    <text evidence="12">The sequence shown here is derived from an EMBL/GenBank/DDBJ whole genome shotgun (WGS) entry which is preliminary data.</text>
</comment>
<name>A0A833LUU5_9LEPT</name>
<sequence length="562" mass="62395">MLSELRIENLALIESLHLDFDQDQGAGLVVMTGETGAGKSIMMRALSLLAGGRASADWIRAGAEACTVEALFLLRPENRRLRQMLAENGFGDDDTVIIRRMITVAGRSKLHVNGSPVTTRQAADLTADLLSIASQHDHQQLLQPQLHLDILDTLGDLWQQREAYADVFGRWQRCQAELDALRRHEQDKERRKDLLRFQVDEIRSAEPVAGEDEQLAAEKKRLKSADSLIRLSQESYALLATTVVDSLAQIRRNMEQLLALNPQAAKMVEELSGYSFLAEDHAAGLRHYRDALESNPVRLERVGERLDVLQGLKRKYGETLEEVLQFAEAAERELAELEGIEQRGRELERQTEALEQEACAMADRLSARRREVAAEMEKAMAAELASLAFCQSGFSVSWQDGERTPGTLKASGWDRVEFFFAANPGEPARPLARVASGGELSRLMLALKCLLARRDMVDTVIFDEVDAGIGGEAAEAVARKIRELATHHQVFCITHLPQIAARGHLHFQVVKDVVDGRTLSKVVPLTRPQRVRELARMLAGESVSGHTEAWAEELLAKGEAAA</sequence>
<dbReference type="PANTHER" id="PTHR11059:SF0">
    <property type="entry name" value="DNA REPAIR PROTEIN RECN"/>
    <property type="match status" value="1"/>
</dbReference>
<keyword evidence="5 9" id="KW-0227">DNA damage</keyword>
<dbReference type="GO" id="GO:0009432">
    <property type="term" value="P:SOS response"/>
    <property type="evidence" value="ECO:0007669"/>
    <property type="project" value="TreeGrafter"/>
</dbReference>
<evidence type="ECO:0000256" key="9">
    <source>
        <dbReference type="PIRNR" id="PIRNR003128"/>
    </source>
</evidence>
<keyword evidence="7 9" id="KW-0234">DNA repair</keyword>
<evidence type="ECO:0000313" key="12">
    <source>
        <dbReference type="EMBL" id="KAB2927445.1"/>
    </source>
</evidence>
<comment type="function">
    <text evidence="1 9">May be involved in recombinational repair of damaged DNA.</text>
</comment>
<dbReference type="Proteomes" id="UP000460298">
    <property type="component" value="Unassembled WGS sequence"/>
</dbReference>
<evidence type="ECO:0000256" key="3">
    <source>
        <dbReference type="ARBA" id="ARBA00021315"/>
    </source>
</evidence>
<dbReference type="FunFam" id="3.40.50.300:FF:000356">
    <property type="entry name" value="DNA repair protein RecN"/>
    <property type="match status" value="1"/>
</dbReference>
<keyword evidence="6" id="KW-0067">ATP-binding</keyword>
<dbReference type="InterPro" id="IPR025662">
    <property type="entry name" value="Sigma_54_int_dom_ATP-bd_1"/>
</dbReference>
<dbReference type="PANTHER" id="PTHR11059">
    <property type="entry name" value="DNA REPAIR PROTEIN RECN"/>
    <property type="match status" value="1"/>
</dbReference>
<dbReference type="CDD" id="cd03241">
    <property type="entry name" value="ABC_RecN"/>
    <property type="match status" value="1"/>
</dbReference>
<dbReference type="InterPro" id="IPR027417">
    <property type="entry name" value="P-loop_NTPase"/>
</dbReference>
<evidence type="ECO:0000256" key="5">
    <source>
        <dbReference type="ARBA" id="ARBA00022763"/>
    </source>
</evidence>
<dbReference type="Pfam" id="PF02463">
    <property type="entry name" value="SMC_N"/>
    <property type="match status" value="1"/>
</dbReference>
<protein>
    <recommendedName>
        <fullName evidence="3 9">DNA repair protein RecN</fullName>
    </recommendedName>
    <alternativeName>
        <fullName evidence="8 9">Recombination protein N</fullName>
    </alternativeName>
</protein>
<proteinExistence type="inferred from homology"/>
<dbReference type="GO" id="GO:0006281">
    <property type="term" value="P:DNA repair"/>
    <property type="evidence" value="ECO:0007669"/>
    <property type="project" value="UniProtKB-KW"/>
</dbReference>
<dbReference type="PIRSF" id="PIRSF003128">
    <property type="entry name" value="RecN"/>
    <property type="match status" value="1"/>
</dbReference>
<evidence type="ECO:0000256" key="7">
    <source>
        <dbReference type="ARBA" id="ARBA00023204"/>
    </source>
</evidence>
<gene>
    <name evidence="12" type="primary">recN</name>
    <name evidence="12" type="ORF">F9K24_22665</name>
</gene>
<evidence type="ECO:0000256" key="6">
    <source>
        <dbReference type="ARBA" id="ARBA00022840"/>
    </source>
</evidence>
<dbReference type="GO" id="GO:0005524">
    <property type="term" value="F:ATP binding"/>
    <property type="evidence" value="ECO:0007669"/>
    <property type="project" value="UniProtKB-KW"/>
</dbReference>
<organism evidence="12 13">
    <name type="scientific">Leptonema illini</name>
    <dbReference type="NCBI Taxonomy" id="183"/>
    <lineage>
        <taxon>Bacteria</taxon>
        <taxon>Pseudomonadati</taxon>
        <taxon>Spirochaetota</taxon>
        <taxon>Spirochaetia</taxon>
        <taxon>Leptospirales</taxon>
        <taxon>Leptospiraceae</taxon>
        <taxon>Leptonema</taxon>
    </lineage>
</organism>
<dbReference type="AlphaFoldDB" id="A0A833LUU5"/>
<feature type="domain" description="RecF/RecN/SMC N-terminal" evidence="11">
    <location>
        <begin position="3"/>
        <end position="507"/>
    </location>
</feature>
<dbReference type="Gene3D" id="3.40.50.300">
    <property type="entry name" value="P-loop containing nucleotide triphosphate hydrolases"/>
    <property type="match status" value="2"/>
</dbReference>
<feature type="coiled-coil region" evidence="10">
    <location>
        <begin position="320"/>
        <end position="382"/>
    </location>
</feature>
<evidence type="ECO:0000256" key="4">
    <source>
        <dbReference type="ARBA" id="ARBA00022741"/>
    </source>
</evidence>
<evidence type="ECO:0000256" key="10">
    <source>
        <dbReference type="SAM" id="Coils"/>
    </source>
</evidence>
<keyword evidence="4" id="KW-0547">Nucleotide-binding</keyword>
<evidence type="ECO:0000256" key="8">
    <source>
        <dbReference type="ARBA" id="ARBA00033408"/>
    </source>
</evidence>
<dbReference type="InterPro" id="IPR004604">
    <property type="entry name" value="DNA_recomb/repair_RecN"/>
</dbReference>
<evidence type="ECO:0000313" key="13">
    <source>
        <dbReference type="Proteomes" id="UP000460298"/>
    </source>
</evidence>
<reference evidence="12 13" key="1">
    <citation type="submission" date="2019-10" db="EMBL/GenBank/DDBJ databases">
        <title>Extracellular Electron Transfer in a Candidatus Methanoperedens spp. Enrichment Culture.</title>
        <authorList>
            <person name="Berger S."/>
            <person name="Rangel Shaw D."/>
            <person name="Berben T."/>
            <person name="In 'T Zandt M."/>
            <person name="Frank J."/>
            <person name="Reimann J."/>
            <person name="Jetten M.S.M."/>
            <person name="Welte C.U."/>
        </authorList>
    </citation>
    <scope>NUCLEOTIDE SEQUENCE [LARGE SCALE GENOMIC DNA]</scope>
    <source>
        <strain evidence="12">SB12</strain>
    </source>
</reference>
<dbReference type="GO" id="GO:0006310">
    <property type="term" value="P:DNA recombination"/>
    <property type="evidence" value="ECO:0007669"/>
    <property type="project" value="InterPro"/>
</dbReference>
<dbReference type="SUPFAM" id="SSF52540">
    <property type="entry name" value="P-loop containing nucleoside triphosphate hydrolases"/>
    <property type="match status" value="1"/>
</dbReference>
<accession>A0A833LUU5</accession>